<evidence type="ECO:0000313" key="2">
    <source>
        <dbReference type="Ensembl" id="ENSPSTP00000025699.1"/>
    </source>
</evidence>
<sequence length="190" mass="21893">MSSLKVFFEILVKSSSLTFVRLGVARKQGLECGGKHKGTILNRSRQLTPHSDKNVQDRGLVVTDPKAKDIILEHRSYCSKKTKERHFSGDVLGYITPWNSHGYDIAKIFGNKFTLISPVWLQVRRRGKERFQFTGLHDVDKGWMKDVRKNSKNIKIGEPMFYVAFVSFLLLLAEQKMSVFHVHWREGRSA</sequence>
<reference evidence="2" key="1">
    <citation type="submission" date="2025-08" db="UniProtKB">
        <authorList>
            <consortium name="Ensembl"/>
        </authorList>
    </citation>
    <scope>IDENTIFICATION</scope>
</reference>
<dbReference type="InterPro" id="IPR017853">
    <property type="entry name" value="GH"/>
</dbReference>
<dbReference type="PANTHER" id="PTHR46066">
    <property type="entry name" value="CHITINASE DOMAIN-CONTAINING PROTEIN 1 FAMILY MEMBER"/>
    <property type="match status" value="1"/>
</dbReference>
<dbReference type="SUPFAM" id="SSF51445">
    <property type="entry name" value="(Trans)glycosidases"/>
    <property type="match status" value="1"/>
</dbReference>
<dbReference type="GO" id="GO:0012505">
    <property type="term" value="C:endomembrane system"/>
    <property type="evidence" value="ECO:0007669"/>
    <property type="project" value="TreeGrafter"/>
</dbReference>
<dbReference type="PANTHER" id="PTHR46066:SF2">
    <property type="entry name" value="CHITINASE DOMAIN-CONTAINING PROTEIN 1"/>
    <property type="match status" value="1"/>
</dbReference>
<dbReference type="Gene3D" id="3.20.20.80">
    <property type="entry name" value="Glycosidases"/>
    <property type="match status" value="1"/>
</dbReference>
<dbReference type="Proteomes" id="UP000694428">
    <property type="component" value="Unplaced"/>
</dbReference>
<reference evidence="2" key="2">
    <citation type="submission" date="2025-09" db="UniProtKB">
        <authorList>
            <consortium name="Ensembl"/>
        </authorList>
    </citation>
    <scope>IDENTIFICATION</scope>
</reference>
<evidence type="ECO:0000313" key="3">
    <source>
        <dbReference type="Proteomes" id="UP000694428"/>
    </source>
</evidence>
<keyword evidence="3" id="KW-1185">Reference proteome</keyword>
<comment type="similarity">
    <text evidence="1">Belongs to the glycosyl hydrolase 18 family.</text>
</comment>
<dbReference type="AlphaFoldDB" id="A0A8C9G4P6"/>
<name>A0A8C9G4P6_PAVCR</name>
<organism evidence="2 3">
    <name type="scientific">Pavo cristatus</name>
    <name type="common">Indian peafowl</name>
    <name type="synonym">Blue peafowl</name>
    <dbReference type="NCBI Taxonomy" id="9049"/>
    <lineage>
        <taxon>Eukaryota</taxon>
        <taxon>Metazoa</taxon>
        <taxon>Chordata</taxon>
        <taxon>Craniata</taxon>
        <taxon>Vertebrata</taxon>
        <taxon>Euteleostomi</taxon>
        <taxon>Archelosauria</taxon>
        <taxon>Archosauria</taxon>
        <taxon>Dinosauria</taxon>
        <taxon>Saurischia</taxon>
        <taxon>Theropoda</taxon>
        <taxon>Coelurosauria</taxon>
        <taxon>Aves</taxon>
        <taxon>Neognathae</taxon>
        <taxon>Galloanserae</taxon>
        <taxon>Galliformes</taxon>
        <taxon>Phasianidae</taxon>
        <taxon>Phasianinae</taxon>
        <taxon>Pavo</taxon>
    </lineage>
</organism>
<dbReference type="Gene3D" id="1.10.8.360">
    <property type="entry name" value="3,6-anhydro-alpha-l-galactosidase"/>
    <property type="match status" value="1"/>
</dbReference>
<dbReference type="GO" id="GO:0070492">
    <property type="term" value="F:oligosaccharide binding"/>
    <property type="evidence" value="ECO:0007669"/>
    <property type="project" value="TreeGrafter"/>
</dbReference>
<evidence type="ECO:0000256" key="1">
    <source>
        <dbReference type="ARBA" id="ARBA00009336"/>
    </source>
</evidence>
<accession>A0A8C9G4P6</accession>
<dbReference type="Ensembl" id="ENSPSTT00000027029.1">
    <property type="protein sequence ID" value="ENSPSTP00000025699.1"/>
    <property type="gene ID" value="ENSPSTG00000018897.1"/>
</dbReference>
<proteinExistence type="inferred from homology"/>
<protein>
    <recommendedName>
        <fullName evidence="4">Chitinase domain-containing protein 1</fullName>
    </recommendedName>
</protein>
<evidence type="ECO:0008006" key="4">
    <source>
        <dbReference type="Google" id="ProtNLM"/>
    </source>
</evidence>